<name>A0AA88CIR5_FICCA</name>
<feature type="non-terminal residue" evidence="1">
    <location>
        <position position="1"/>
    </location>
</feature>
<protein>
    <submittedName>
        <fullName evidence="1">Uncharacterized protein</fullName>
    </submittedName>
</protein>
<dbReference type="AlphaFoldDB" id="A0AA88CIR5"/>
<accession>A0AA88CIR5</accession>
<comment type="caution">
    <text evidence="1">The sequence shown here is derived from an EMBL/GenBank/DDBJ whole genome shotgun (WGS) entry which is preliminary data.</text>
</comment>
<proteinExistence type="predicted"/>
<keyword evidence="2" id="KW-1185">Reference proteome</keyword>
<dbReference type="EMBL" id="BTGU01004998">
    <property type="protein sequence ID" value="GMN18865.1"/>
    <property type="molecule type" value="Genomic_DNA"/>
</dbReference>
<dbReference type="Proteomes" id="UP001187192">
    <property type="component" value="Unassembled WGS sequence"/>
</dbReference>
<organism evidence="1 2">
    <name type="scientific">Ficus carica</name>
    <name type="common">Common fig</name>
    <dbReference type="NCBI Taxonomy" id="3494"/>
    <lineage>
        <taxon>Eukaryota</taxon>
        <taxon>Viridiplantae</taxon>
        <taxon>Streptophyta</taxon>
        <taxon>Embryophyta</taxon>
        <taxon>Tracheophyta</taxon>
        <taxon>Spermatophyta</taxon>
        <taxon>Magnoliopsida</taxon>
        <taxon>eudicotyledons</taxon>
        <taxon>Gunneridae</taxon>
        <taxon>Pentapetalae</taxon>
        <taxon>rosids</taxon>
        <taxon>fabids</taxon>
        <taxon>Rosales</taxon>
        <taxon>Moraceae</taxon>
        <taxon>Ficeae</taxon>
        <taxon>Ficus</taxon>
    </lineage>
</organism>
<evidence type="ECO:0000313" key="2">
    <source>
        <dbReference type="Proteomes" id="UP001187192"/>
    </source>
</evidence>
<sequence>MVVPCLGGKMSLACGANLRSTATGETPMGRDQCVCFAGRYTSGDGDNWSVKIWLPVGNHVPRQRWWLPIRNYLVTDISPEVTIWSVSHWMSNGCHSRRSSPAEPKSLLPSRCVVLFVSDLSFNGVGSSSTAAAPKSPG</sequence>
<gene>
    <name evidence="1" type="ORF">TIFTF001_046861</name>
</gene>
<evidence type="ECO:0000313" key="1">
    <source>
        <dbReference type="EMBL" id="GMN18865.1"/>
    </source>
</evidence>
<reference evidence="1" key="1">
    <citation type="submission" date="2023-07" db="EMBL/GenBank/DDBJ databases">
        <title>draft genome sequence of fig (Ficus carica).</title>
        <authorList>
            <person name="Takahashi T."/>
            <person name="Nishimura K."/>
        </authorList>
    </citation>
    <scope>NUCLEOTIDE SEQUENCE</scope>
</reference>